<name>A0A1I1K7A2_9RHOB</name>
<keyword evidence="3" id="KW-1185">Reference proteome</keyword>
<sequence>MTAFTTFLRRTTLGTVMGTAIATAIASPGLAEDLPRLKAALYMSGTVAWEVDTIQHNGFDRDAGFQMEVMDIAGGAAGRVALAGGEVDMIVADWLWVATQRAEGKDYVFIPYSKAVGGLYVGKDSTAQTLADLAGAKIGIAGGPNDKSWLILRAYAQQEMDFDLAGQSEQVFGAPPLIFKSALSGEVDGAINFWHFGAKMEASGMRLLASTSEAALALGLNPETPLLGYVLTGDFVRNNPEIVEGMVRASRRAKDLLASDPAAWDRLRDKMRAKTDAQFEALKAGWIAGIPAPGPVSREDASKMLAIMASLGGADLVGKATTLPEGLFYEPAS</sequence>
<dbReference type="AlphaFoldDB" id="A0A1I1K7A2"/>
<evidence type="ECO:0000313" key="2">
    <source>
        <dbReference type="EMBL" id="SFC54608.1"/>
    </source>
</evidence>
<protein>
    <submittedName>
        <fullName evidence="2">NitT/TauT family transport system substrate-binding protein</fullName>
    </submittedName>
</protein>
<dbReference type="STRING" id="517719.SAMN05421762_1294"/>
<evidence type="ECO:0000259" key="1">
    <source>
        <dbReference type="Pfam" id="PF09084"/>
    </source>
</evidence>
<dbReference type="InterPro" id="IPR015168">
    <property type="entry name" value="SsuA/THI5"/>
</dbReference>
<dbReference type="Proteomes" id="UP000231644">
    <property type="component" value="Unassembled WGS sequence"/>
</dbReference>
<dbReference type="RefSeq" id="WP_409371779.1">
    <property type="nucleotide sequence ID" value="NZ_FNZG01000003.1"/>
</dbReference>
<dbReference type="Gene3D" id="3.40.190.10">
    <property type="entry name" value="Periplasmic binding protein-like II"/>
    <property type="match status" value="2"/>
</dbReference>
<organism evidence="2 3">
    <name type="scientific">Pseudooceanicola nitratireducens</name>
    <dbReference type="NCBI Taxonomy" id="517719"/>
    <lineage>
        <taxon>Bacteria</taxon>
        <taxon>Pseudomonadati</taxon>
        <taxon>Pseudomonadota</taxon>
        <taxon>Alphaproteobacteria</taxon>
        <taxon>Rhodobacterales</taxon>
        <taxon>Paracoccaceae</taxon>
        <taxon>Pseudooceanicola</taxon>
    </lineage>
</organism>
<accession>A0A1I1K7A2</accession>
<proteinExistence type="predicted"/>
<evidence type="ECO:0000313" key="3">
    <source>
        <dbReference type="Proteomes" id="UP000231644"/>
    </source>
</evidence>
<dbReference type="PANTHER" id="PTHR30024:SF48">
    <property type="entry name" value="ABC TRANSPORTER SUBSTRATE-BINDING PROTEIN"/>
    <property type="match status" value="1"/>
</dbReference>
<dbReference type="SUPFAM" id="SSF53850">
    <property type="entry name" value="Periplasmic binding protein-like II"/>
    <property type="match status" value="1"/>
</dbReference>
<dbReference type="Pfam" id="PF09084">
    <property type="entry name" value="NMT1"/>
    <property type="match status" value="1"/>
</dbReference>
<dbReference type="PANTHER" id="PTHR30024">
    <property type="entry name" value="ALIPHATIC SULFONATES-BINDING PROTEIN-RELATED"/>
    <property type="match status" value="1"/>
</dbReference>
<reference evidence="2 3" key="1">
    <citation type="submission" date="2016-10" db="EMBL/GenBank/DDBJ databases">
        <authorList>
            <person name="de Groot N.N."/>
        </authorList>
    </citation>
    <scope>NUCLEOTIDE SEQUENCE [LARGE SCALE GENOMIC DNA]</scope>
    <source>
        <strain evidence="2 3">DSM 29619</strain>
    </source>
</reference>
<feature type="domain" description="SsuA/THI5-like" evidence="1">
    <location>
        <begin position="55"/>
        <end position="262"/>
    </location>
</feature>
<dbReference type="EMBL" id="FOLX01000001">
    <property type="protein sequence ID" value="SFC54608.1"/>
    <property type="molecule type" value="Genomic_DNA"/>
</dbReference>
<gene>
    <name evidence="2" type="ORF">SAMN05421762_1294</name>
</gene>